<dbReference type="PANTHER" id="PTHR33048:SF129">
    <property type="entry name" value="INTEGRAL MEMBRANE PROTEIN-RELATED"/>
    <property type="match status" value="1"/>
</dbReference>
<evidence type="ECO:0000256" key="2">
    <source>
        <dbReference type="ARBA" id="ARBA00022692"/>
    </source>
</evidence>
<feature type="transmembrane region" description="Helical" evidence="7">
    <location>
        <begin position="99"/>
        <end position="120"/>
    </location>
</feature>
<dbReference type="Pfam" id="PF20684">
    <property type="entry name" value="Fung_rhodopsin"/>
    <property type="match status" value="1"/>
</dbReference>
<dbReference type="OrthoDB" id="444631at2759"/>
<reference evidence="10" key="1">
    <citation type="journal article" date="2015" name="BMC Genomics">
        <title>Genomic and transcriptomic analysis of the endophytic fungus Pestalotiopsis fici reveals its lifestyle and high potential for synthesis of natural products.</title>
        <authorList>
            <person name="Wang X."/>
            <person name="Zhang X."/>
            <person name="Liu L."/>
            <person name="Xiang M."/>
            <person name="Wang W."/>
            <person name="Sun X."/>
            <person name="Che Y."/>
            <person name="Guo L."/>
            <person name="Liu G."/>
            <person name="Guo L."/>
            <person name="Wang C."/>
            <person name="Yin W.B."/>
            <person name="Stadler M."/>
            <person name="Zhang X."/>
            <person name="Liu X."/>
        </authorList>
    </citation>
    <scope>NUCLEOTIDE SEQUENCE [LARGE SCALE GENOMIC DNA]</scope>
    <source>
        <strain evidence="10">W106-1 / CGMCC3.15140</strain>
    </source>
</reference>
<evidence type="ECO:0000256" key="7">
    <source>
        <dbReference type="SAM" id="Phobius"/>
    </source>
</evidence>
<evidence type="ECO:0000256" key="6">
    <source>
        <dbReference type="SAM" id="MobiDB-lite"/>
    </source>
</evidence>
<sequence>MELTAGARAGSAFIGKTPNNQDDFFIIRGWYRSYGLYTANASDGFLYAAKRPEHAIDESKQTSIIIGMLIVILAIVLPTIGRLVIRLKNNSTRFGSDDWAILVAACLAVVYPCLQISTVINNGAGRHIWESTYADYNTYAYNLGICQLIFFISVGLIKVSITLFVRRLADGASKAWRIFADVFLGTLIIYLAMALFWWVFSCSPPRARWDKWYAGSLTDPAHCGNLVIQARTLSIIHVIQGFILLMSPVIILWHIRINLAKKIRLFTIWLVGGISVLGGLLQQTTTTVTNDNFWEYTVILRWTALDLALGIMVASLPVLDTAIMGTFRSSTNKSAGYSGSHPNPRGGSNRWTGHRGNLVANQAPNNDDTESVEHIMLTTKSANR</sequence>
<organism evidence="9 10">
    <name type="scientific">Pestalotiopsis fici (strain W106-1 / CGMCC3.15140)</name>
    <dbReference type="NCBI Taxonomy" id="1229662"/>
    <lineage>
        <taxon>Eukaryota</taxon>
        <taxon>Fungi</taxon>
        <taxon>Dikarya</taxon>
        <taxon>Ascomycota</taxon>
        <taxon>Pezizomycotina</taxon>
        <taxon>Sordariomycetes</taxon>
        <taxon>Xylariomycetidae</taxon>
        <taxon>Amphisphaeriales</taxon>
        <taxon>Sporocadaceae</taxon>
        <taxon>Pestalotiopsis</taxon>
    </lineage>
</organism>
<protein>
    <recommendedName>
        <fullName evidence="8">Rhodopsin domain-containing protein</fullName>
    </recommendedName>
</protein>
<feature type="transmembrane region" description="Helical" evidence="7">
    <location>
        <begin position="302"/>
        <end position="323"/>
    </location>
</feature>
<dbReference type="OMA" id="ITNDSCW"/>
<evidence type="ECO:0000256" key="3">
    <source>
        <dbReference type="ARBA" id="ARBA00022989"/>
    </source>
</evidence>
<dbReference type="InterPro" id="IPR052337">
    <property type="entry name" value="SAT4-like"/>
</dbReference>
<feature type="transmembrane region" description="Helical" evidence="7">
    <location>
        <begin position="140"/>
        <end position="166"/>
    </location>
</feature>
<dbReference type="KEGG" id="pfy:PFICI_13571"/>
<dbReference type="eggNOG" id="ENOG502RU0H">
    <property type="taxonomic scope" value="Eukaryota"/>
</dbReference>
<keyword evidence="2 7" id="KW-0812">Transmembrane</keyword>
<feature type="transmembrane region" description="Helical" evidence="7">
    <location>
        <begin position="64"/>
        <end position="87"/>
    </location>
</feature>
<dbReference type="AlphaFoldDB" id="W3WPK4"/>
<evidence type="ECO:0000313" key="9">
    <source>
        <dbReference type="EMBL" id="ETS75087.1"/>
    </source>
</evidence>
<name>W3WPK4_PESFW</name>
<keyword evidence="10" id="KW-1185">Reference proteome</keyword>
<keyword evidence="3 7" id="KW-1133">Transmembrane helix</keyword>
<comment type="similarity">
    <text evidence="5">Belongs to the SAT4 family.</text>
</comment>
<dbReference type="Proteomes" id="UP000030651">
    <property type="component" value="Unassembled WGS sequence"/>
</dbReference>
<feature type="transmembrane region" description="Helical" evidence="7">
    <location>
        <begin position="265"/>
        <end position="282"/>
    </location>
</feature>
<feature type="transmembrane region" description="Helical" evidence="7">
    <location>
        <begin position="178"/>
        <end position="200"/>
    </location>
</feature>
<evidence type="ECO:0000313" key="10">
    <source>
        <dbReference type="Proteomes" id="UP000030651"/>
    </source>
</evidence>
<feature type="compositionally biased region" description="Polar residues" evidence="6">
    <location>
        <begin position="332"/>
        <end position="341"/>
    </location>
</feature>
<accession>W3WPK4</accession>
<dbReference type="RefSeq" id="XP_007840343.1">
    <property type="nucleotide sequence ID" value="XM_007842152.1"/>
</dbReference>
<feature type="region of interest" description="Disordered" evidence="6">
    <location>
        <begin position="332"/>
        <end position="372"/>
    </location>
</feature>
<dbReference type="InterPro" id="IPR049326">
    <property type="entry name" value="Rhodopsin_dom_fungi"/>
</dbReference>
<comment type="subcellular location">
    <subcellularLocation>
        <location evidence="1">Membrane</location>
        <topology evidence="1">Multi-pass membrane protein</topology>
    </subcellularLocation>
</comment>
<feature type="transmembrane region" description="Helical" evidence="7">
    <location>
        <begin position="235"/>
        <end position="253"/>
    </location>
</feature>
<evidence type="ECO:0000256" key="5">
    <source>
        <dbReference type="ARBA" id="ARBA00038359"/>
    </source>
</evidence>
<dbReference type="PANTHER" id="PTHR33048">
    <property type="entry name" value="PTH11-LIKE INTEGRAL MEMBRANE PROTEIN (AFU_ORTHOLOGUE AFUA_5G11245)"/>
    <property type="match status" value="1"/>
</dbReference>
<evidence type="ECO:0000256" key="4">
    <source>
        <dbReference type="ARBA" id="ARBA00023136"/>
    </source>
</evidence>
<dbReference type="InParanoid" id="W3WPK4"/>
<dbReference type="HOGENOM" id="CLU_055467_0_0_1"/>
<keyword evidence="4 7" id="KW-0472">Membrane</keyword>
<feature type="domain" description="Rhodopsin" evidence="8">
    <location>
        <begin position="82"/>
        <end position="321"/>
    </location>
</feature>
<gene>
    <name evidence="9" type="ORF">PFICI_13571</name>
</gene>
<dbReference type="GeneID" id="19278584"/>
<evidence type="ECO:0000259" key="8">
    <source>
        <dbReference type="Pfam" id="PF20684"/>
    </source>
</evidence>
<dbReference type="EMBL" id="KI912119">
    <property type="protein sequence ID" value="ETS75087.1"/>
    <property type="molecule type" value="Genomic_DNA"/>
</dbReference>
<evidence type="ECO:0000256" key="1">
    <source>
        <dbReference type="ARBA" id="ARBA00004141"/>
    </source>
</evidence>
<proteinExistence type="inferred from homology"/>
<dbReference type="GO" id="GO:0016020">
    <property type="term" value="C:membrane"/>
    <property type="evidence" value="ECO:0007669"/>
    <property type="project" value="UniProtKB-SubCell"/>
</dbReference>